<evidence type="ECO:0000313" key="2">
    <source>
        <dbReference type="EMBL" id="KFD61500.1"/>
    </source>
</evidence>
<evidence type="ECO:0000313" key="3">
    <source>
        <dbReference type="Proteomes" id="UP000030764"/>
    </source>
</evidence>
<keyword evidence="3" id="KW-1185">Reference proteome</keyword>
<sequence length="133" mass="14533">MKDVANVIPLRLSGGALAVYLQLPDEDKKVKKLKNALLAAFEVDQFITSRLIPGELPEVFLAALQRLSSLFGGVSERERELSCAFVTGLPDDIRHLLRAGSRIEEFGLAQLVTRARSVLTSNPFVSKKDAGLV</sequence>
<dbReference type="Proteomes" id="UP000030764">
    <property type="component" value="Unassembled WGS sequence"/>
</dbReference>
<protein>
    <submittedName>
        <fullName evidence="1">Uncharacterized protein</fullName>
    </submittedName>
</protein>
<dbReference type="AlphaFoldDB" id="A0A085LNU7"/>
<dbReference type="Proteomes" id="UP000030758">
    <property type="component" value="Unassembled WGS sequence"/>
</dbReference>
<reference evidence="1 3" key="1">
    <citation type="journal article" date="2014" name="Nat. Genet.">
        <title>Genome and transcriptome of the porcine whipworm Trichuris suis.</title>
        <authorList>
            <person name="Jex A.R."/>
            <person name="Nejsum P."/>
            <person name="Schwarz E.M."/>
            <person name="Hu L."/>
            <person name="Young N.D."/>
            <person name="Hall R.S."/>
            <person name="Korhonen P.K."/>
            <person name="Liao S."/>
            <person name="Thamsborg S."/>
            <person name="Xia J."/>
            <person name="Xu P."/>
            <person name="Wang S."/>
            <person name="Scheerlinck J.P."/>
            <person name="Hofmann A."/>
            <person name="Sternberg P.W."/>
            <person name="Wang J."/>
            <person name="Gasser R.B."/>
        </authorList>
    </citation>
    <scope>NUCLEOTIDE SEQUENCE [LARGE SCALE GENOMIC DNA]</scope>
    <source>
        <strain evidence="2">DCEP-RM93F</strain>
        <strain evidence="1">DCEP-RM93M</strain>
    </source>
</reference>
<accession>A0A085LNU7</accession>
<dbReference type="EMBL" id="KL367621">
    <property type="protein sequence ID" value="KFD61500.1"/>
    <property type="molecule type" value="Genomic_DNA"/>
</dbReference>
<gene>
    <name evidence="1" type="ORF">M513_12498</name>
    <name evidence="2" type="ORF">M514_12498</name>
</gene>
<organism evidence="1 3">
    <name type="scientific">Trichuris suis</name>
    <name type="common">pig whipworm</name>
    <dbReference type="NCBI Taxonomy" id="68888"/>
    <lineage>
        <taxon>Eukaryota</taxon>
        <taxon>Metazoa</taxon>
        <taxon>Ecdysozoa</taxon>
        <taxon>Nematoda</taxon>
        <taxon>Enoplea</taxon>
        <taxon>Dorylaimia</taxon>
        <taxon>Trichinellida</taxon>
        <taxon>Trichuridae</taxon>
        <taxon>Trichuris</taxon>
    </lineage>
</organism>
<evidence type="ECO:0000313" key="1">
    <source>
        <dbReference type="EMBL" id="KFD46643.1"/>
    </source>
</evidence>
<proteinExistence type="predicted"/>
<dbReference type="EMBL" id="KL363360">
    <property type="protein sequence ID" value="KFD46643.1"/>
    <property type="molecule type" value="Genomic_DNA"/>
</dbReference>
<name>A0A085LNU7_9BILA</name>